<keyword evidence="2" id="KW-0812">Transmembrane</keyword>
<keyword evidence="2" id="KW-1133">Transmembrane helix</keyword>
<gene>
    <name evidence="4" type="ORF">MSPICULIGERA_LOCUS15001</name>
</gene>
<name>A0AA36CXF6_9BILA</name>
<reference evidence="4" key="1">
    <citation type="submission" date="2023-06" db="EMBL/GenBank/DDBJ databases">
        <authorList>
            <person name="Delattre M."/>
        </authorList>
    </citation>
    <scope>NUCLEOTIDE SEQUENCE</scope>
    <source>
        <strain evidence="4">AF72</strain>
    </source>
</reference>
<evidence type="ECO:0000256" key="3">
    <source>
        <dbReference type="SAM" id="SignalP"/>
    </source>
</evidence>
<dbReference type="EMBL" id="CATQJA010002645">
    <property type="protein sequence ID" value="CAJ0576714.1"/>
    <property type="molecule type" value="Genomic_DNA"/>
</dbReference>
<accession>A0AA36CXF6</accession>
<dbReference type="AlphaFoldDB" id="A0AA36CXF6"/>
<sequence length="213" mass="23637">MHHRHLSTGYPPRNVFNGVSSGLLLVLVSALLISSVAATQIRSTNNSQLVGIDRQPRDGGITCPEFRPFVCYVYEELGQDYPAWLKKVGDDSDADKMKADQKAIVQADELLDCDKNPFYKELGNESLTVTKLQLCTEVDPNQKFCLSTEDDDKTLMVIIVVAVVGTVLLIVGAVGLWLWVRSRRQKREKKEPVNSPKSQGTKNNSGEDEKSAE</sequence>
<evidence type="ECO:0000256" key="1">
    <source>
        <dbReference type="SAM" id="MobiDB-lite"/>
    </source>
</evidence>
<organism evidence="4 5">
    <name type="scientific">Mesorhabditis spiculigera</name>
    <dbReference type="NCBI Taxonomy" id="96644"/>
    <lineage>
        <taxon>Eukaryota</taxon>
        <taxon>Metazoa</taxon>
        <taxon>Ecdysozoa</taxon>
        <taxon>Nematoda</taxon>
        <taxon>Chromadorea</taxon>
        <taxon>Rhabditida</taxon>
        <taxon>Rhabditina</taxon>
        <taxon>Rhabditomorpha</taxon>
        <taxon>Rhabditoidea</taxon>
        <taxon>Rhabditidae</taxon>
        <taxon>Mesorhabditinae</taxon>
        <taxon>Mesorhabditis</taxon>
    </lineage>
</organism>
<evidence type="ECO:0000313" key="5">
    <source>
        <dbReference type="Proteomes" id="UP001177023"/>
    </source>
</evidence>
<feature type="chain" id="PRO_5041304737" evidence="3">
    <location>
        <begin position="39"/>
        <end position="213"/>
    </location>
</feature>
<feature type="non-terminal residue" evidence="4">
    <location>
        <position position="1"/>
    </location>
</feature>
<comment type="caution">
    <text evidence="4">The sequence shown here is derived from an EMBL/GenBank/DDBJ whole genome shotgun (WGS) entry which is preliminary data.</text>
</comment>
<keyword evidence="2" id="KW-0472">Membrane</keyword>
<feature type="signal peptide" evidence="3">
    <location>
        <begin position="1"/>
        <end position="38"/>
    </location>
</feature>
<feature type="compositionally biased region" description="Polar residues" evidence="1">
    <location>
        <begin position="195"/>
        <end position="204"/>
    </location>
</feature>
<keyword evidence="5" id="KW-1185">Reference proteome</keyword>
<feature type="transmembrane region" description="Helical" evidence="2">
    <location>
        <begin position="155"/>
        <end position="180"/>
    </location>
</feature>
<proteinExistence type="predicted"/>
<keyword evidence="3" id="KW-0732">Signal</keyword>
<dbReference type="Proteomes" id="UP001177023">
    <property type="component" value="Unassembled WGS sequence"/>
</dbReference>
<evidence type="ECO:0000313" key="4">
    <source>
        <dbReference type="EMBL" id="CAJ0576714.1"/>
    </source>
</evidence>
<feature type="region of interest" description="Disordered" evidence="1">
    <location>
        <begin position="185"/>
        <end position="213"/>
    </location>
</feature>
<evidence type="ECO:0000256" key="2">
    <source>
        <dbReference type="SAM" id="Phobius"/>
    </source>
</evidence>
<protein>
    <submittedName>
        <fullName evidence="4">Uncharacterized protein</fullName>
    </submittedName>
</protein>